<keyword evidence="6 12" id="KW-0547">Nucleotide-binding</keyword>
<dbReference type="GO" id="GO:0004747">
    <property type="term" value="F:ribokinase activity"/>
    <property type="evidence" value="ECO:0007669"/>
    <property type="project" value="UniProtKB-UniRule"/>
</dbReference>
<organism evidence="15 16">
    <name type="scientific">Acidiplasma aeolicum</name>
    <dbReference type="NCBI Taxonomy" id="507754"/>
    <lineage>
        <taxon>Archaea</taxon>
        <taxon>Methanobacteriati</taxon>
        <taxon>Thermoplasmatota</taxon>
        <taxon>Thermoplasmata</taxon>
        <taxon>Thermoplasmatales</taxon>
        <taxon>Ferroplasmaceae</taxon>
        <taxon>Acidiplasma</taxon>
    </lineage>
</organism>
<dbReference type="InterPro" id="IPR002139">
    <property type="entry name" value="Ribo/fructo_kinase"/>
</dbReference>
<evidence type="ECO:0000256" key="8">
    <source>
        <dbReference type="ARBA" id="ARBA00022840"/>
    </source>
</evidence>
<accession>A0A0Q0RGP8</accession>
<dbReference type="Gene3D" id="3.40.1190.20">
    <property type="match status" value="1"/>
</dbReference>
<comment type="activity regulation">
    <text evidence="12">Activated by a monovalent cation that binds near, but not in, the active site. The most likely occupant of the site in vivo is potassium. Ion binding induces a conformational change that may alter substrate affinity.</text>
</comment>
<dbReference type="GO" id="GO:0019303">
    <property type="term" value="P:D-ribose catabolic process"/>
    <property type="evidence" value="ECO:0007669"/>
    <property type="project" value="UniProtKB-UniRule"/>
</dbReference>
<keyword evidence="8 12" id="KW-0067">ATP-binding</keyword>
<keyword evidence="9 12" id="KW-0460">Magnesium</keyword>
<name>A0A0Q0RGP8_9ARCH</name>
<feature type="binding site" evidence="12">
    <location>
        <position position="269"/>
    </location>
    <ligand>
        <name>ATP</name>
        <dbReference type="ChEBI" id="CHEBI:30616"/>
    </ligand>
</feature>
<dbReference type="GO" id="GO:0046872">
    <property type="term" value="F:metal ion binding"/>
    <property type="evidence" value="ECO:0007669"/>
    <property type="project" value="UniProtKB-KW"/>
</dbReference>
<dbReference type="CDD" id="cd01174">
    <property type="entry name" value="ribokinase"/>
    <property type="match status" value="1"/>
</dbReference>
<evidence type="ECO:0000256" key="9">
    <source>
        <dbReference type="ARBA" id="ARBA00022842"/>
    </source>
</evidence>
<evidence type="ECO:0000256" key="6">
    <source>
        <dbReference type="ARBA" id="ARBA00022741"/>
    </source>
</evidence>
<evidence type="ECO:0000256" key="3">
    <source>
        <dbReference type="ARBA" id="ARBA00016943"/>
    </source>
</evidence>
<evidence type="ECO:0000256" key="2">
    <source>
        <dbReference type="ARBA" id="ARBA00012035"/>
    </source>
</evidence>
<sequence length="300" mass="32917">MNRVFVIGSINVDILMLSDHLPEPGETIKAGSFYVYPGGKGANQAISSARMGANTTLIGKIGNDYFGSLIKDFIGKENLNSIIMYGQKTGMAFINVDKNGKNMISVFSGANNDLREEDLKDIKIDNSIIMLQQEIPMDTIEYVIKTYGRNNLIITDPSPINEINDFVLSGSDYITPNEVEASKLSGMHINSREDAFKASEILYKKYQTNIIIKLGSYGSLLNNGNEIRYFKPSTVNARDTTGAGDCFNGAFAAMLTKTSDVNKSIEIANMAAALSVTEYGAFPSFPYLNDVKTKFNLNIN</sequence>
<dbReference type="Pfam" id="PF00294">
    <property type="entry name" value="PfkB"/>
    <property type="match status" value="1"/>
</dbReference>
<comment type="cofactor">
    <cofactor evidence="12">
        <name>Mg(2+)</name>
        <dbReference type="ChEBI" id="CHEBI:18420"/>
    </cofactor>
    <text evidence="12">Requires a divalent cation, most likely magnesium in vivo, as an electrophilic catalyst to aid phosphoryl group transfer. It is the chelate of the metal and the nucleotide that is the actual substrate.</text>
</comment>
<dbReference type="PROSITE" id="PS00583">
    <property type="entry name" value="PFKB_KINASES_1"/>
    <property type="match status" value="1"/>
</dbReference>
<dbReference type="EC" id="2.7.1.15" evidence="2 12"/>
<feature type="binding site" evidence="12">
    <location>
        <begin position="39"/>
        <end position="43"/>
    </location>
    <ligand>
        <name>substrate</name>
    </ligand>
</feature>
<feature type="binding site" evidence="12">
    <location>
        <position position="245"/>
    </location>
    <ligand>
        <name>substrate</name>
    </ligand>
</feature>
<comment type="caution">
    <text evidence="12">Lacks conserved residue(s) required for the propagation of feature annotation.</text>
</comment>
<evidence type="ECO:0000259" key="13">
    <source>
        <dbReference type="Pfam" id="PF00294"/>
    </source>
</evidence>
<keyword evidence="7 12" id="KW-0418">Kinase</keyword>
<dbReference type="PATRIC" id="fig|507754.4.peg.276"/>
<comment type="catalytic activity">
    <reaction evidence="12">
        <text>D-ribose + ATP = D-ribose 5-phosphate + ADP + H(+)</text>
        <dbReference type="Rhea" id="RHEA:13697"/>
        <dbReference type="ChEBI" id="CHEBI:15378"/>
        <dbReference type="ChEBI" id="CHEBI:30616"/>
        <dbReference type="ChEBI" id="CHEBI:47013"/>
        <dbReference type="ChEBI" id="CHEBI:78346"/>
        <dbReference type="ChEBI" id="CHEBI:456216"/>
        <dbReference type="EC" id="2.7.1.15"/>
    </reaction>
</comment>
<dbReference type="RefSeq" id="WP_048102080.1">
    <property type="nucleotide sequence ID" value="NZ_JBBYJF010000006.1"/>
</dbReference>
<comment type="subcellular location">
    <subcellularLocation>
        <location evidence="12">Cytoplasm</location>
    </subcellularLocation>
</comment>
<proteinExistence type="inferred from homology"/>
<dbReference type="EMBL" id="LJCQ01000068">
    <property type="protein sequence ID" value="KPV47424.1"/>
    <property type="molecule type" value="Genomic_DNA"/>
</dbReference>
<dbReference type="InterPro" id="IPR011877">
    <property type="entry name" value="Ribokinase"/>
</dbReference>
<reference evidence="15 16" key="2">
    <citation type="submission" date="2015-09" db="EMBL/GenBank/DDBJ databases">
        <title>Heavy metals and arsenic resistance mechanisms in polyextremophilic archaea of the family Ferroplasmaceae.</title>
        <authorList>
            <person name="Bulaev A.G."/>
            <person name="Kanygina A.V."/>
        </authorList>
    </citation>
    <scope>NUCLEOTIDE SEQUENCE [LARGE SCALE GENOMIC DNA]</scope>
    <source>
        <strain evidence="15 16">VT</strain>
    </source>
</reference>
<dbReference type="PROSITE" id="PS00584">
    <property type="entry name" value="PFKB_KINASES_2"/>
    <property type="match status" value="1"/>
</dbReference>
<comment type="caution">
    <text evidence="15">The sequence shown here is derived from an EMBL/GenBank/DDBJ whole genome shotgun (WGS) entry which is preliminary data.</text>
</comment>
<comment type="subunit">
    <text evidence="12">Homodimer.</text>
</comment>
<dbReference type="UniPathway" id="UPA00916">
    <property type="reaction ID" value="UER00889"/>
</dbReference>
<feature type="domain" description="Carbohydrate kinase PfkB" evidence="13">
    <location>
        <begin position="1"/>
        <end position="283"/>
    </location>
</feature>
<comment type="pathway">
    <text evidence="12">Carbohydrate metabolism; D-ribose degradation; D-ribose 5-phosphate from beta-D-ribopyranose: step 2/2.</text>
</comment>
<gene>
    <name evidence="12" type="primary">rbsK</name>
    <name evidence="15" type="ORF">AOG54_05255</name>
    <name evidence="14" type="ORF">SE19_01130</name>
</gene>
<dbReference type="SUPFAM" id="SSF53613">
    <property type="entry name" value="Ribokinase-like"/>
    <property type="match status" value="1"/>
</dbReference>
<comment type="similarity">
    <text evidence="1">Belongs to the carbohydrate kinase pfkB family.</text>
</comment>
<reference evidence="14 17" key="1">
    <citation type="submission" date="2015-09" db="EMBL/GenBank/DDBJ databases">
        <title>Draft genome sequence of Acidiplasma aeolicum DSM 18409.</title>
        <authorList>
            <person name="Hemp J."/>
        </authorList>
    </citation>
    <scope>NUCLEOTIDE SEQUENCE [LARGE SCALE GENOMIC DNA]</scope>
    <source>
        <strain evidence="14 17">V</strain>
    </source>
</reference>
<evidence type="ECO:0000256" key="1">
    <source>
        <dbReference type="ARBA" id="ARBA00005380"/>
    </source>
</evidence>
<dbReference type="AlphaFoldDB" id="A0A0Q0RGP8"/>
<dbReference type="Proteomes" id="UP000050320">
    <property type="component" value="Unassembled WGS sequence"/>
</dbReference>
<evidence type="ECO:0000256" key="4">
    <source>
        <dbReference type="ARBA" id="ARBA00022679"/>
    </source>
</evidence>
<evidence type="ECO:0000313" key="16">
    <source>
        <dbReference type="Proteomes" id="UP000050320"/>
    </source>
</evidence>
<dbReference type="GeneID" id="84222075"/>
<feature type="binding site" evidence="12">
    <location>
        <position position="241"/>
    </location>
    <ligand>
        <name>K(+)</name>
        <dbReference type="ChEBI" id="CHEBI:29103"/>
    </ligand>
</feature>
<keyword evidence="16" id="KW-1185">Reference proteome</keyword>
<dbReference type="InterPro" id="IPR002173">
    <property type="entry name" value="Carboh/pur_kinase_PfkB_CS"/>
</dbReference>
<keyword evidence="4 12" id="KW-0808">Transferase</keyword>
<feature type="binding site" evidence="12">
    <location>
        <position position="284"/>
    </location>
    <ligand>
        <name>K(+)</name>
        <dbReference type="ChEBI" id="CHEBI:29103"/>
    </ligand>
</feature>
<evidence type="ECO:0000313" key="15">
    <source>
        <dbReference type="EMBL" id="KQB34322.1"/>
    </source>
</evidence>
<feature type="binding site" evidence="12">
    <location>
        <position position="134"/>
    </location>
    <ligand>
        <name>substrate</name>
    </ligand>
</feature>
<feature type="binding site" evidence="12">
    <location>
        <position position="280"/>
    </location>
    <ligand>
        <name>K(+)</name>
        <dbReference type="ChEBI" id="CHEBI:29103"/>
    </ligand>
</feature>
<keyword evidence="10 12" id="KW-0630">Potassium</keyword>
<evidence type="ECO:0000256" key="10">
    <source>
        <dbReference type="ARBA" id="ARBA00022958"/>
    </source>
</evidence>
<dbReference type="PANTHER" id="PTHR10584:SF166">
    <property type="entry name" value="RIBOKINASE"/>
    <property type="match status" value="1"/>
</dbReference>
<dbReference type="Proteomes" id="UP000050515">
    <property type="component" value="Unassembled WGS sequence"/>
</dbReference>
<feature type="binding site" evidence="12">
    <location>
        <begin position="213"/>
        <end position="218"/>
    </location>
    <ligand>
        <name>ATP</name>
        <dbReference type="ChEBI" id="CHEBI:30616"/>
    </ligand>
</feature>
<keyword evidence="12" id="KW-0963">Cytoplasm</keyword>
<comment type="function">
    <text evidence="12">Catalyzes the phosphorylation of ribose at O-5 in a reaction requiring ATP and magnesium. The resulting D-ribose-5-phosphate can then be used either for sythesis of nucleotides, histidine, and tryptophan, or as a component of the pentose phosphate pathway.</text>
</comment>
<comment type="similarity">
    <text evidence="12">Belongs to the carbohydrate kinase PfkB family. Ribokinase subfamily.</text>
</comment>
<dbReference type="InterPro" id="IPR011611">
    <property type="entry name" value="PfkB_dom"/>
</dbReference>
<feature type="binding site" evidence="12">
    <location>
        <position position="177"/>
    </location>
    <ligand>
        <name>ATP</name>
        <dbReference type="ChEBI" id="CHEBI:30616"/>
    </ligand>
</feature>
<dbReference type="EMBL" id="LKBG01000246">
    <property type="protein sequence ID" value="KQB34322.1"/>
    <property type="molecule type" value="Genomic_DNA"/>
</dbReference>
<evidence type="ECO:0000256" key="11">
    <source>
        <dbReference type="ARBA" id="ARBA00023277"/>
    </source>
</evidence>
<dbReference type="HAMAP" id="MF_01987">
    <property type="entry name" value="Ribokinase"/>
    <property type="match status" value="1"/>
</dbReference>
<dbReference type="InterPro" id="IPR029056">
    <property type="entry name" value="Ribokinase-like"/>
</dbReference>
<keyword evidence="5 12" id="KW-0479">Metal-binding</keyword>
<evidence type="ECO:0000313" key="17">
    <source>
        <dbReference type="Proteomes" id="UP000050515"/>
    </source>
</evidence>
<keyword evidence="11 12" id="KW-0119">Carbohydrate metabolism</keyword>
<evidence type="ECO:0000256" key="12">
    <source>
        <dbReference type="HAMAP-Rule" id="MF_01987"/>
    </source>
</evidence>
<feature type="binding site" evidence="12">
    <location>
        <position position="275"/>
    </location>
    <ligand>
        <name>K(+)</name>
        <dbReference type="ChEBI" id="CHEBI:29103"/>
    </ligand>
</feature>
<feature type="binding site" evidence="12">
    <location>
        <begin position="11"/>
        <end position="13"/>
    </location>
    <ligand>
        <name>substrate</name>
    </ligand>
</feature>
<feature type="binding site" evidence="12">
    <location>
        <position position="239"/>
    </location>
    <ligand>
        <name>K(+)</name>
        <dbReference type="ChEBI" id="CHEBI:29103"/>
    </ligand>
</feature>
<dbReference type="GO" id="GO:0005524">
    <property type="term" value="F:ATP binding"/>
    <property type="evidence" value="ECO:0007669"/>
    <property type="project" value="UniProtKB-UniRule"/>
</dbReference>
<feature type="active site" description="Proton acceptor" evidence="12">
    <location>
        <position position="245"/>
    </location>
</feature>
<evidence type="ECO:0000256" key="7">
    <source>
        <dbReference type="ARBA" id="ARBA00022777"/>
    </source>
</evidence>
<feature type="binding site" evidence="12">
    <location>
        <begin position="244"/>
        <end position="245"/>
    </location>
    <ligand>
        <name>ATP</name>
        <dbReference type="ChEBI" id="CHEBI:30616"/>
    </ligand>
</feature>
<evidence type="ECO:0000256" key="5">
    <source>
        <dbReference type="ARBA" id="ARBA00022723"/>
    </source>
</evidence>
<dbReference type="GO" id="GO:0005737">
    <property type="term" value="C:cytoplasm"/>
    <property type="evidence" value="ECO:0007669"/>
    <property type="project" value="UniProtKB-SubCell"/>
</dbReference>
<dbReference type="OrthoDB" id="26949at2157"/>
<feature type="binding site" evidence="12">
    <location>
        <position position="278"/>
    </location>
    <ligand>
        <name>K(+)</name>
        <dbReference type="ChEBI" id="CHEBI:29103"/>
    </ligand>
</feature>
<evidence type="ECO:0000313" key="14">
    <source>
        <dbReference type="EMBL" id="KPV47424.1"/>
    </source>
</evidence>
<dbReference type="PANTHER" id="PTHR10584">
    <property type="entry name" value="SUGAR KINASE"/>
    <property type="match status" value="1"/>
</dbReference>
<protein>
    <recommendedName>
        <fullName evidence="3 12">Ribokinase</fullName>
        <shortName evidence="12">RK</shortName>
        <ecNumber evidence="2 12">2.7.1.15</ecNumber>
    </recommendedName>
</protein>
<dbReference type="PRINTS" id="PR00990">
    <property type="entry name" value="RIBOKINASE"/>
</dbReference>